<gene>
    <name evidence="1" type="ORF">M5X16_29215</name>
    <name evidence="2" type="ORF">PC41400_14880</name>
</gene>
<keyword evidence="4" id="KW-1185">Reference proteome</keyword>
<reference evidence="2 3" key="1">
    <citation type="submission" date="2018-01" db="EMBL/GenBank/DDBJ databases">
        <title>The whole genome sequencing and assembly of Paenibacillus chitinolyticus KCCM 41400 strain.</title>
        <authorList>
            <person name="Kim J.-Y."/>
            <person name="Park M.-K."/>
            <person name="Lee Y.-J."/>
            <person name="Yi H."/>
            <person name="Bahn Y.-S."/>
            <person name="Kim J.F."/>
            <person name="Lee D.-W."/>
        </authorList>
    </citation>
    <scope>NUCLEOTIDE SEQUENCE [LARGE SCALE GENOMIC DNA]</scope>
    <source>
        <strain evidence="2 3">KCCM 41400</strain>
    </source>
</reference>
<sequence>MPIKTDNNIKYLQFGYGDIFVAELKDDGSKLTYGAAFIQSKPREIGEEWKEVVGTSLDNHDAHVIMLFDRIASLDVVIETLKEIKEEMIKQGFDY</sequence>
<dbReference type="Proteomes" id="UP000288943">
    <property type="component" value="Chromosome"/>
</dbReference>
<reference evidence="1 4" key="2">
    <citation type="submission" date="2022-05" db="EMBL/GenBank/DDBJ databases">
        <title>Genome Sequencing of Bee-Associated Microbes.</title>
        <authorList>
            <person name="Dunlap C."/>
        </authorList>
    </citation>
    <scope>NUCLEOTIDE SEQUENCE [LARGE SCALE GENOMIC DNA]</scope>
    <source>
        <strain evidence="1 4">NRRL B-23120</strain>
    </source>
</reference>
<dbReference type="KEGG" id="pchi:PC41400_14880"/>
<dbReference type="Proteomes" id="UP001527202">
    <property type="component" value="Unassembled WGS sequence"/>
</dbReference>
<evidence type="ECO:0000313" key="2">
    <source>
        <dbReference type="EMBL" id="QAV18893.1"/>
    </source>
</evidence>
<dbReference type="RefSeq" id="WP_042227601.1">
    <property type="nucleotide sequence ID" value="NZ_CP026520.1"/>
</dbReference>
<evidence type="ECO:0000313" key="4">
    <source>
        <dbReference type="Proteomes" id="UP001527202"/>
    </source>
</evidence>
<accession>A0A410WX27</accession>
<dbReference type="EMBL" id="JAMDMJ010000055">
    <property type="protein sequence ID" value="MCY9599834.1"/>
    <property type="molecule type" value="Genomic_DNA"/>
</dbReference>
<name>A0A410WX27_9BACL</name>
<dbReference type="OrthoDB" id="2664798at2"/>
<proteinExistence type="predicted"/>
<evidence type="ECO:0000313" key="1">
    <source>
        <dbReference type="EMBL" id="MCY9599834.1"/>
    </source>
</evidence>
<dbReference type="EMBL" id="CP026520">
    <property type="protein sequence ID" value="QAV18893.1"/>
    <property type="molecule type" value="Genomic_DNA"/>
</dbReference>
<protein>
    <submittedName>
        <fullName evidence="2">Uncharacterized protein</fullName>
    </submittedName>
</protein>
<dbReference type="AlphaFoldDB" id="A0A410WX27"/>
<dbReference type="GeneID" id="95376100"/>
<evidence type="ECO:0000313" key="3">
    <source>
        <dbReference type="Proteomes" id="UP000288943"/>
    </source>
</evidence>
<organism evidence="2 3">
    <name type="scientific">Paenibacillus chitinolyticus</name>
    <dbReference type="NCBI Taxonomy" id="79263"/>
    <lineage>
        <taxon>Bacteria</taxon>
        <taxon>Bacillati</taxon>
        <taxon>Bacillota</taxon>
        <taxon>Bacilli</taxon>
        <taxon>Bacillales</taxon>
        <taxon>Paenibacillaceae</taxon>
        <taxon>Paenibacillus</taxon>
    </lineage>
</organism>